<evidence type="ECO:0000256" key="1">
    <source>
        <dbReference type="ARBA" id="ARBA00004604"/>
    </source>
</evidence>
<gene>
    <name evidence="5" type="ORF">LLUT_LOCUS1402</name>
</gene>
<dbReference type="GO" id="GO:0030686">
    <property type="term" value="C:90S preribosome"/>
    <property type="evidence" value="ECO:0007669"/>
    <property type="project" value="InterPro"/>
</dbReference>
<sequence length="159" mass="18014">MGKISSTRSESKSNTKFEKKVQFYSKVKDAASTLSAQKSITKKSRQQRRQSKKLKAYNLSTLLDFLPEFEASQKPAPQDSIKLTCKSRKKILLEEGERLSKVHNHPDFQSDPISAIRQHLLRTQPVVEEQPKTKKPNKNGSKKKRAKSKASTGVQSMDV</sequence>
<dbReference type="GO" id="GO:0030688">
    <property type="term" value="C:preribosome, small subunit precursor"/>
    <property type="evidence" value="ECO:0007669"/>
    <property type="project" value="InterPro"/>
</dbReference>
<dbReference type="EMBL" id="CAXHTB010000001">
    <property type="protein sequence ID" value="CAL0300342.1"/>
    <property type="molecule type" value="Genomic_DNA"/>
</dbReference>
<comment type="subcellular location">
    <subcellularLocation>
        <location evidence="1">Nucleus</location>
        <location evidence="1">Nucleolus</location>
    </subcellularLocation>
</comment>
<protein>
    <recommendedName>
        <fullName evidence="7">Ribosome biogenesis protein slx9-like</fullName>
    </recommendedName>
</protein>
<evidence type="ECO:0008006" key="7">
    <source>
        <dbReference type="Google" id="ProtNLM"/>
    </source>
</evidence>
<dbReference type="AlphaFoldDB" id="A0AAV1VTZ2"/>
<comment type="similarity">
    <text evidence="2">Belongs to the SLX9 family.</text>
</comment>
<dbReference type="Proteomes" id="UP001497480">
    <property type="component" value="Unassembled WGS sequence"/>
</dbReference>
<evidence type="ECO:0000313" key="5">
    <source>
        <dbReference type="EMBL" id="CAL0300342.1"/>
    </source>
</evidence>
<feature type="compositionally biased region" description="Basic residues" evidence="4">
    <location>
        <begin position="133"/>
        <end position="148"/>
    </location>
</feature>
<accession>A0AAV1VTZ2</accession>
<keyword evidence="3" id="KW-0539">Nucleus</keyword>
<dbReference type="GO" id="GO:0005730">
    <property type="term" value="C:nucleolus"/>
    <property type="evidence" value="ECO:0007669"/>
    <property type="project" value="UniProtKB-SubCell"/>
</dbReference>
<feature type="compositionally biased region" description="Basic and acidic residues" evidence="4">
    <location>
        <begin position="96"/>
        <end position="108"/>
    </location>
</feature>
<evidence type="ECO:0000313" key="6">
    <source>
        <dbReference type="Proteomes" id="UP001497480"/>
    </source>
</evidence>
<keyword evidence="6" id="KW-1185">Reference proteome</keyword>
<dbReference type="GO" id="GO:0000462">
    <property type="term" value="P:maturation of SSU-rRNA from tricistronic rRNA transcript (SSU-rRNA, 5.8S rRNA, LSU-rRNA)"/>
    <property type="evidence" value="ECO:0007669"/>
    <property type="project" value="InterPro"/>
</dbReference>
<dbReference type="PANTHER" id="PTHR31109:SF2">
    <property type="entry name" value="RIBOSOME BIOGENESIS PROTEIN SLX9 HOMOLOG"/>
    <property type="match status" value="1"/>
</dbReference>
<comment type="caution">
    <text evidence="5">The sequence shown here is derived from an EMBL/GenBank/DDBJ whole genome shotgun (WGS) entry which is preliminary data.</text>
</comment>
<dbReference type="PANTHER" id="PTHR31109">
    <property type="entry name" value="PROTEIN FAM207A"/>
    <property type="match status" value="1"/>
</dbReference>
<evidence type="ECO:0000256" key="3">
    <source>
        <dbReference type="ARBA" id="ARBA00023242"/>
    </source>
</evidence>
<evidence type="ECO:0000256" key="2">
    <source>
        <dbReference type="ARBA" id="ARBA00011022"/>
    </source>
</evidence>
<organism evidence="5 6">
    <name type="scientific">Lupinus luteus</name>
    <name type="common">European yellow lupine</name>
    <dbReference type="NCBI Taxonomy" id="3873"/>
    <lineage>
        <taxon>Eukaryota</taxon>
        <taxon>Viridiplantae</taxon>
        <taxon>Streptophyta</taxon>
        <taxon>Embryophyta</taxon>
        <taxon>Tracheophyta</taxon>
        <taxon>Spermatophyta</taxon>
        <taxon>Magnoliopsida</taxon>
        <taxon>eudicotyledons</taxon>
        <taxon>Gunneridae</taxon>
        <taxon>Pentapetalae</taxon>
        <taxon>rosids</taxon>
        <taxon>fabids</taxon>
        <taxon>Fabales</taxon>
        <taxon>Fabaceae</taxon>
        <taxon>Papilionoideae</taxon>
        <taxon>50 kb inversion clade</taxon>
        <taxon>genistoids sensu lato</taxon>
        <taxon>core genistoids</taxon>
        <taxon>Genisteae</taxon>
        <taxon>Lupinus</taxon>
    </lineage>
</organism>
<reference evidence="5 6" key="1">
    <citation type="submission" date="2024-03" db="EMBL/GenBank/DDBJ databases">
        <authorList>
            <person name="Martinez-Hernandez J."/>
        </authorList>
    </citation>
    <scope>NUCLEOTIDE SEQUENCE [LARGE SCALE GENOMIC DNA]</scope>
</reference>
<dbReference type="Pfam" id="PF15341">
    <property type="entry name" value="SLX9"/>
    <property type="match status" value="1"/>
</dbReference>
<name>A0AAV1VTZ2_LUPLU</name>
<dbReference type="InterPro" id="IPR028160">
    <property type="entry name" value="Slx9-like"/>
</dbReference>
<feature type="region of interest" description="Disordered" evidence="4">
    <location>
        <begin position="96"/>
        <end position="159"/>
    </location>
</feature>
<evidence type="ECO:0000256" key="4">
    <source>
        <dbReference type="SAM" id="MobiDB-lite"/>
    </source>
</evidence>
<proteinExistence type="inferred from homology"/>